<evidence type="ECO:0000313" key="3">
    <source>
        <dbReference type="Proteomes" id="UP000789759"/>
    </source>
</evidence>
<protein>
    <submittedName>
        <fullName evidence="2">16580_t:CDS:1</fullName>
    </submittedName>
</protein>
<proteinExistence type="predicted"/>
<dbReference type="OrthoDB" id="2382881at2759"/>
<dbReference type="GO" id="GO:0001179">
    <property type="term" value="F:RNA polymerase I general transcription initiation factor binding"/>
    <property type="evidence" value="ECO:0007669"/>
    <property type="project" value="TreeGrafter"/>
</dbReference>
<sequence length="1115" mass="128693">MSTNIKPQAAPWCTWPDYLTTSTALNFGSFGGFVYNQCTPDSIKWEFANASIRNSEPEIYQLSPLIQTFPHTRRYSPVNFNANIRTAKEYAAQSAQFLQSVNPEFDIPQEFMKGIFYKEAYNDYKNEKYDPYMSSQLISIGYYEKDAQALKKFIAFPMGIAGTDLNLIPISESYDEPYDKELRDFIPTSESYDESYDKELRGSEYYIGRHELNLSTMTTLKFKTPVRQIASSISESWEFKFPNDDKVTPSLLAVRTATGTTFFRAMNTGSDFSSSTTQGSIKPIALDTVLNHSTRTSFEHTHVAFNPRLYGEAAIVDCGGGVYIWRAERHQAQAKSIDKYAIEIIRNPQVHEDVSLKDLWKTCEYSAHPQCLYVASRERIDLFDFRNACSTQPLNMFSTIEGDQIYAFQHMPYPNSFQSILVTDNKVVLLDQRFPKRPLLSWVHYNTDLPIGLNTLIDKQTSTILTWSKNPPKIMAFQIPTSKSGLVTATGYPILVPSFHTHPTYCRSKYLRIPNPSRLYKIAEEFIQPQTLPPLASVLLLRNNIKAAKPRSFGSCFSVIQLSQTGALYTQIFYSRLHTSVFPQARIHSTKEDMQIVEMPPSVASLQFIADQDVGTNPELQLKCHQKWPFEKIWNYVTRDFKLLHNDETPTVLEIGSMFLSWEHVERYFEKYCRFCYRQKSITTDTTGTVCTISYTCTEGAIYERSKRLRKIVPCRWKVTLDKAKTDANIYVTKFSNKHNHKTSSPIFHSNPAKKTVLSNDYKFDVLQVFSPMTQNDDISAWENFFRNKLEMYRGIPYTVRNPKTLKAKQYIFLTIVNRYEILKSMPGTRLENRSKISCAQQFGNLHVMEKDNVEISIDWTNIDLNALLEQLSIVSDKFCSSSTVPKIYGFPYFIVTDDNQYEEVNDINAALRNTYPLPLRNQDDEPKDILQKKIIDFLNGTYYSETNDKTQCLREFAIEELIRDLTFSSHALVSKYEHNSEYSLSSNFLPMSKVTPIFEPFETFSIKCDISRKGKNKLSQVDKLFELTPTVQALFDDWIIGQDVKEYEYHYRRVNNKLVQETMTTSGESDGDHYLSMHTSDDQMSAFEADRIDSNEEIVTKRLRKKRSRKSGFL</sequence>
<dbReference type="GO" id="GO:0001163">
    <property type="term" value="F:RNA polymerase I transcription regulatory region sequence-specific DNA binding"/>
    <property type="evidence" value="ECO:0007669"/>
    <property type="project" value="TreeGrafter"/>
</dbReference>
<dbReference type="EMBL" id="CAJVQA010010785">
    <property type="protein sequence ID" value="CAG8700878.1"/>
    <property type="molecule type" value="Genomic_DNA"/>
</dbReference>
<name>A0A9N9N4X4_9GLOM</name>
<dbReference type="InterPro" id="IPR048535">
    <property type="entry name" value="RRN6_beta-prop"/>
</dbReference>
<dbReference type="GO" id="GO:0070860">
    <property type="term" value="C:RNA polymerase I core factor complex"/>
    <property type="evidence" value="ECO:0007669"/>
    <property type="project" value="TreeGrafter"/>
</dbReference>
<dbReference type="AlphaFoldDB" id="A0A9N9N4X4"/>
<organism evidence="2 3">
    <name type="scientific">Cetraspora pellucida</name>
    <dbReference type="NCBI Taxonomy" id="1433469"/>
    <lineage>
        <taxon>Eukaryota</taxon>
        <taxon>Fungi</taxon>
        <taxon>Fungi incertae sedis</taxon>
        <taxon>Mucoromycota</taxon>
        <taxon>Glomeromycotina</taxon>
        <taxon>Glomeromycetes</taxon>
        <taxon>Diversisporales</taxon>
        <taxon>Gigasporaceae</taxon>
        <taxon>Cetraspora</taxon>
    </lineage>
</organism>
<dbReference type="Pfam" id="PF10214">
    <property type="entry name" value="Rrn6_beta-prop"/>
    <property type="match status" value="1"/>
</dbReference>
<dbReference type="Proteomes" id="UP000789759">
    <property type="component" value="Unassembled WGS sequence"/>
</dbReference>
<reference evidence="2" key="1">
    <citation type="submission" date="2021-06" db="EMBL/GenBank/DDBJ databases">
        <authorList>
            <person name="Kallberg Y."/>
            <person name="Tangrot J."/>
            <person name="Rosling A."/>
        </authorList>
    </citation>
    <scope>NUCLEOTIDE SEQUENCE</scope>
    <source>
        <strain evidence="2">FL966</strain>
    </source>
</reference>
<accession>A0A9N9N4X4</accession>
<evidence type="ECO:0000313" key="2">
    <source>
        <dbReference type="EMBL" id="CAG8700878.1"/>
    </source>
</evidence>
<dbReference type="PANTHER" id="PTHR28221">
    <property type="entry name" value="RNA POLYMERASE I-SPECIFIC TRANSCRIPTION INITIATION FACTOR RRN6"/>
    <property type="match status" value="1"/>
</dbReference>
<comment type="caution">
    <text evidence="2">The sequence shown here is derived from an EMBL/GenBank/DDBJ whole genome shotgun (WGS) entry which is preliminary data.</text>
</comment>
<keyword evidence="3" id="KW-1185">Reference proteome</keyword>
<feature type="domain" description="RRN6 beta-propeller" evidence="1">
    <location>
        <begin position="149"/>
        <end position="486"/>
    </location>
</feature>
<gene>
    <name evidence="2" type="ORF">CPELLU_LOCUS11820</name>
</gene>
<dbReference type="PANTHER" id="PTHR28221:SF2">
    <property type="entry name" value="RNA POLYMERASE I-SPECIFIC TRANSCRIPTION INITIATION FACTOR RRN6"/>
    <property type="match status" value="1"/>
</dbReference>
<dbReference type="GO" id="GO:0042790">
    <property type="term" value="P:nucleolar large rRNA transcription by RNA polymerase I"/>
    <property type="evidence" value="ECO:0007669"/>
    <property type="project" value="TreeGrafter"/>
</dbReference>
<dbReference type="InterPro" id="IPR019350">
    <property type="entry name" value="RNA_pol_I-sp_TIF_RRN6-like"/>
</dbReference>
<evidence type="ECO:0000259" key="1">
    <source>
        <dbReference type="Pfam" id="PF10214"/>
    </source>
</evidence>